<keyword evidence="6" id="KW-0325">Glycoprotein</keyword>
<proteinExistence type="predicted"/>
<feature type="compositionally biased region" description="Basic and acidic residues" evidence="8">
    <location>
        <begin position="305"/>
        <end position="314"/>
    </location>
</feature>
<evidence type="ECO:0000259" key="9">
    <source>
        <dbReference type="PROSITE" id="PS50002"/>
    </source>
</evidence>
<feature type="compositionally biased region" description="Polar residues" evidence="8">
    <location>
        <begin position="315"/>
        <end position="336"/>
    </location>
</feature>
<evidence type="ECO:0000256" key="7">
    <source>
        <dbReference type="PROSITE-ProRule" id="PRU00192"/>
    </source>
</evidence>
<feature type="compositionally biased region" description="Basic and acidic residues" evidence="8">
    <location>
        <begin position="174"/>
        <end position="185"/>
    </location>
</feature>
<dbReference type="InterPro" id="IPR001452">
    <property type="entry name" value="SH3_domain"/>
</dbReference>
<dbReference type="GO" id="GO:0009306">
    <property type="term" value="P:protein secretion"/>
    <property type="evidence" value="ECO:0007669"/>
    <property type="project" value="TreeGrafter"/>
</dbReference>
<feature type="domain" description="SH3" evidence="9">
    <location>
        <begin position="76"/>
        <end position="138"/>
    </location>
</feature>
<sequence>MELMMVLLKPVIISNFFFVSDESGSFAVGVTLVLHASQKPTHVHGSQSDPGQEDEGTSQRVNRDHFTHKDTHKIHNTQDQKQALRDHRARDCRFLSFKKGDMIDVYHKLSRLRSELWAGSKDKDFGYFSRDAVKLDEVFVDDKKEIEMQTQKTDFLCMDAFGTIISSEEDFEDHEFGDQTSKSEDLGNSDFDDRDSKSSKPNENVKVKLINNNKDRGKKAEQSRASWIRAAVSGWFANDAGDSKDKEENSKSRKLALNMKELSEKCRRTKASAQTEDELSSALELKEEETENDEESTSELGNRIESVRGFKAGEDTSSSETIKQSQNENMQILSTEQEVDSLKEKASKVMITEDEKRDAGWYGNVFNTITKLYGDPSYRSEASKKEGK</sequence>
<feature type="region of interest" description="Disordered" evidence="8">
    <location>
        <begin position="172"/>
        <end position="204"/>
    </location>
</feature>
<organism evidence="10 11">
    <name type="scientific">Bagarius yarrelli</name>
    <name type="common">Goonch</name>
    <name type="synonym">Bagrus yarrelli</name>
    <dbReference type="NCBI Taxonomy" id="175774"/>
    <lineage>
        <taxon>Eukaryota</taxon>
        <taxon>Metazoa</taxon>
        <taxon>Chordata</taxon>
        <taxon>Craniata</taxon>
        <taxon>Vertebrata</taxon>
        <taxon>Euteleostomi</taxon>
        <taxon>Actinopterygii</taxon>
        <taxon>Neopterygii</taxon>
        <taxon>Teleostei</taxon>
        <taxon>Ostariophysi</taxon>
        <taxon>Siluriformes</taxon>
        <taxon>Sisoridae</taxon>
        <taxon>Sisorinae</taxon>
        <taxon>Bagarius</taxon>
    </lineage>
</organism>
<comment type="caution">
    <text evidence="10">The sequence shown here is derived from an EMBL/GenBank/DDBJ whole genome shotgun (WGS) entry which is preliminary data.</text>
</comment>
<name>A0A556VVR0_BAGYA</name>
<reference evidence="10 11" key="1">
    <citation type="journal article" date="2019" name="Genome Biol. Evol.">
        <title>Whole-Genome Sequencing of the Giant Devil Catfish, Bagarius yarrelli.</title>
        <authorList>
            <person name="Jiang W."/>
            <person name="Lv Y."/>
            <person name="Cheng L."/>
            <person name="Yang K."/>
            <person name="Chao B."/>
            <person name="Wang X."/>
            <person name="Li Y."/>
            <person name="Pan X."/>
            <person name="You X."/>
            <person name="Zhang Y."/>
            <person name="Yang J."/>
            <person name="Li J."/>
            <person name="Zhang X."/>
            <person name="Liu S."/>
            <person name="Sun C."/>
            <person name="Yang J."/>
            <person name="Shi Q."/>
        </authorList>
    </citation>
    <scope>NUCLEOTIDE SEQUENCE [LARGE SCALE GENOMIC DNA]</scope>
    <source>
        <strain evidence="10">JWS20170419001</strain>
        <tissue evidence="10">Muscle</tissue>
    </source>
</reference>
<evidence type="ECO:0000256" key="6">
    <source>
        <dbReference type="ARBA" id="ARBA00023180"/>
    </source>
</evidence>
<dbReference type="EMBL" id="VCAZ01000317">
    <property type="protein sequence ID" value="TTY87644.1"/>
    <property type="molecule type" value="Genomic_DNA"/>
</dbReference>
<protein>
    <submittedName>
        <fullName evidence="10">Melanoma inhibitory activity protein 2</fullName>
    </submittedName>
</protein>
<dbReference type="GO" id="GO:0006888">
    <property type="term" value="P:endoplasmic reticulum to Golgi vesicle-mediated transport"/>
    <property type="evidence" value="ECO:0007669"/>
    <property type="project" value="TreeGrafter"/>
</dbReference>
<dbReference type="SUPFAM" id="SSF50044">
    <property type="entry name" value="SH3-domain"/>
    <property type="match status" value="1"/>
</dbReference>
<keyword evidence="11" id="KW-1185">Reference proteome</keyword>
<accession>A0A556VVR0</accession>
<dbReference type="InterPro" id="IPR036028">
    <property type="entry name" value="SH3-like_dom_sf"/>
</dbReference>
<keyword evidence="3" id="KW-0732">Signal</keyword>
<evidence type="ECO:0000256" key="3">
    <source>
        <dbReference type="ARBA" id="ARBA00022729"/>
    </source>
</evidence>
<feature type="compositionally biased region" description="Basic and acidic residues" evidence="8">
    <location>
        <begin position="194"/>
        <end position="204"/>
    </location>
</feature>
<evidence type="ECO:0000256" key="5">
    <source>
        <dbReference type="ARBA" id="ARBA00023054"/>
    </source>
</evidence>
<keyword evidence="2 7" id="KW-0728">SH3 domain</keyword>
<evidence type="ECO:0000256" key="4">
    <source>
        <dbReference type="ARBA" id="ARBA00022824"/>
    </source>
</evidence>
<dbReference type="OrthoDB" id="3548878at2759"/>
<dbReference type="GO" id="GO:0005789">
    <property type="term" value="C:endoplasmic reticulum membrane"/>
    <property type="evidence" value="ECO:0007669"/>
    <property type="project" value="UniProtKB-SubCell"/>
</dbReference>
<dbReference type="Gene3D" id="2.30.30.40">
    <property type="entry name" value="SH3 Domains"/>
    <property type="match status" value="1"/>
</dbReference>
<dbReference type="GO" id="GO:0035459">
    <property type="term" value="P:vesicle cargo loading"/>
    <property type="evidence" value="ECO:0007669"/>
    <property type="project" value="TreeGrafter"/>
</dbReference>
<gene>
    <name evidence="10" type="ORF">Baya_16463</name>
</gene>
<keyword evidence="4" id="KW-0256">Endoplasmic reticulum</keyword>
<keyword evidence="5" id="KW-0175">Coiled coil</keyword>
<dbReference type="PANTHER" id="PTHR23158">
    <property type="entry name" value="MELANOMA INHIBITORY ACTIVITY-RELATED"/>
    <property type="match status" value="1"/>
</dbReference>
<evidence type="ECO:0000313" key="10">
    <source>
        <dbReference type="EMBL" id="TTY87644.1"/>
    </source>
</evidence>
<dbReference type="GO" id="GO:0070971">
    <property type="term" value="C:endoplasmic reticulum exit site"/>
    <property type="evidence" value="ECO:0007669"/>
    <property type="project" value="TreeGrafter"/>
</dbReference>
<dbReference type="InterPro" id="IPR051500">
    <property type="entry name" value="cTAGE_MIA/OTOR"/>
</dbReference>
<comment type="subcellular location">
    <subcellularLocation>
        <location evidence="1">Endoplasmic reticulum membrane</location>
        <topology evidence="1">Single-pass membrane protein</topology>
    </subcellularLocation>
</comment>
<dbReference type="PANTHER" id="PTHR23158:SF38">
    <property type="entry name" value="MELANOMA INHIBITORY ACTIVITY PROTEIN 2"/>
    <property type="match status" value="1"/>
</dbReference>
<dbReference type="Pfam" id="PF07653">
    <property type="entry name" value="SH3_2"/>
    <property type="match status" value="1"/>
</dbReference>
<feature type="compositionally biased region" description="Acidic residues" evidence="8">
    <location>
        <begin position="286"/>
        <end position="297"/>
    </location>
</feature>
<evidence type="ECO:0000256" key="1">
    <source>
        <dbReference type="ARBA" id="ARBA00004389"/>
    </source>
</evidence>
<evidence type="ECO:0000256" key="8">
    <source>
        <dbReference type="SAM" id="MobiDB-lite"/>
    </source>
</evidence>
<feature type="region of interest" description="Disordered" evidence="8">
    <location>
        <begin position="41"/>
        <end position="60"/>
    </location>
</feature>
<evidence type="ECO:0000313" key="11">
    <source>
        <dbReference type="Proteomes" id="UP000319801"/>
    </source>
</evidence>
<dbReference type="AlphaFoldDB" id="A0A556VVR0"/>
<dbReference type="Proteomes" id="UP000319801">
    <property type="component" value="Unassembled WGS sequence"/>
</dbReference>
<feature type="region of interest" description="Disordered" evidence="8">
    <location>
        <begin position="267"/>
        <end position="346"/>
    </location>
</feature>
<evidence type="ECO:0000256" key="2">
    <source>
        <dbReference type="ARBA" id="ARBA00022443"/>
    </source>
</evidence>
<dbReference type="PROSITE" id="PS50002">
    <property type="entry name" value="SH3"/>
    <property type="match status" value="1"/>
</dbReference>
<feature type="compositionally biased region" description="Polar residues" evidence="8">
    <location>
        <begin position="41"/>
        <end position="50"/>
    </location>
</feature>